<dbReference type="Gene3D" id="2.60.120.200">
    <property type="match status" value="1"/>
</dbReference>
<dbReference type="SMART" id="SM00282">
    <property type="entry name" value="LamG"/>
    <property type="match status" value="1"/>
</dbReference>
<evidence type="ECO:0000313" key="4">
    <source>
        <dbReference type="Proteomes" id="UP000675881"/>
    </source>
</evidence>
<dbReference type="GO" id="GO:0016020">
    <property type="term" value="C:membrane"/>
    <property type="evidence" value="ECO:0007669"/>
    <property type="project" value="UniProtKB-SubCell"/>
</dbReference>
<organism evidence="3 4">
    <name type="scientific">Lepeophtheirus salmonis</name>
    <name type="common">Salmon louse</name>
    <name type="synonym">Caligus salmonis</name>
    <dbReference type="NCBI Taxonomy" id="72036"/>
    <lineage>
        <taxon>Eukaryota</taxon>
        <taxon>Metazoa</taxon>
        <taxon>Ecdysozoa</taxon>
        <taxon>Arthropoda</taxon>
        <taxon>Crustacea</taxon>
        <taxon>Multicrustacea</taxon>
        <taxon>Hexanauplia</taxon>
        <taxon>Copepoda</taxon>
        <taxon>Siphonostomatoida</taxon>
        <taxon>Caligidae</taxon>
        <taxon>Lepeophtheirus</taxon>
    </lineage>
</organism>
<dbReference type="InterPro" id="IPR001791">
    <property type="entry name" value="Laminin_G"/>
</dbReference>
<feature type="domain" description="Laminin G" evidence="2">
    <location>
        <begin position="56"/>
        <end position="243"/>
    </location>
</feature>
<dbReference type="AlphaFoldDB" id="A0A7R8HD04"/>
<evidence type="ECO:0000313" key="3">
    <source>
        <dbReference type="EMBL" id="CAF3024902.1"/>
    </source>
</evidence>
<dbReference type="Pfam" id="PF02210">
    <property type="entry name" value="Laminin_G_2"/>
    <property type="match status" value="1"/>
</dbReference>
<keyword evidence="4" id="KW-1185">Reference proteome</keyword>
<protein>
    <submittedName>
        <fullName evidence="3">(salmon louse) hypothetical protein</fullName>
    </submittedName>
</protein>
<dbReference type="PANTHER" id="PTHR15036">
    <property type="entry name" value="PIKACHURIN-LIKE PROTEIN"/>
    <property type="match status" value="1"/>
</dbReference>
<gene>
    <name evidence="3" type="ORF">LSAA_14018</name>
</gene>
<dbReference type="PANTHER" id="PTHR15036:SF85">
    <property type="entry name" value="SP2353, ISOFORM A"/>
    <property type="match status" value="1"/>
</dbReference>
<sequence>MKNSYILKIDDQVSIESDYYKMEDMVDSDSKIYIGGSNSPFSKNLSRDVSPCTAPIASFEGNSWVRLKYPNKIFGRVSRTDKLIISLSTKTRASNGLIFWQGNDQHYLALGVESNYLSFIIQFGSPSNRYELLSERPITDGVLRSIKISKLEGSLEMEIDKNGDVENITKTLRSSSLNLKRLPFFIGGSKNYLPEDIDSKFRNGFYGCINQFKIIKMTTAREMIADVKFNENEFVEEISALSCSNTCPMY</sequence>
<dbReference type="EMBL" id="HG994587">
    <property type="protein sequence ID" value="CAF3024902.1"/>
    <property type="molecule type" value="Genomic_DNA"/>
</dbReference>
<dbReference type="InterPro" id="IPR013320">
    <property type="entry name" value="ConA-like_dom_sf"/>
</dbReference>
<evidence type="ECO:0000256" key="1">
    <source>
        <dbReference type="PROSITE-ProRule" id="PRU00122"/>
    </source>
</evidence>
<proteinExistence type="predicted"/>
<dbReference type="PROSITE" id="PS50025">
    <property type="entry name" value="LAM_G_DOMAIN"/>
    <property type="match status" value="1"/>
</dbReference>
<dbReference type="InterPro" id="IPR050372">
    <property type="entry name" value="Neurexin-related_CASP"/>
</dbReference>
<comment type="caution">
    <text evidence="1">Lacks conserved residue(s) required for the propagation of feature annotation.</text>
</comment>
<dbReference type="CDD" id="cd00110">
    <property type="entry name" value="LamG"/>
    <property type="match status" value="1"/>
</dbReference>
<dbReference type="SUPFAM" id="SSF49899">
    <property type="entry name" value="Concanavalin A-like lectins/glucanases"/>
    <property type="match status" value="1"/>
</dbReference>
<reference evidence="3" key="1">
    <citation type="submission" date="2021-02" db="EMBL/GenBank/DDBJ databases">
        <authorList>
            <person name="Bekaert M."/>
        </authorList>
    </citation>
    <scope>NUCLEOTIDE SEQUENCE</scope>
    <source>
        <strain evidence="3">IoA-00</strain>
    </source>
</reference>
<accession>A0A7R8HD04</accession>
<evidence type="ECO:0000259" key="2">
    <source>
        <dbReference type="PROSITE" id="PS50025"/>
    </source>
</evidence>
<dbReference type="Proteomes" id="UP000675881">
    <property type="component" value="Chromosome 8"/>
</dbReference>
<name>A0A7R8HD04_LEPSM</name>